<proteinExistence type="predicted"/>
<evidence type="ECO:0000313" key="2">
    <source>
        <dbReference type="EMBL" id="MPD05051.1"/>
    </source>
</evidence>
<keyword evidence="1" id="KW-0812">Transmembrane</keyword>
<sequence length="99" mass="10489">MSNNIIQVSIEPVHREPKWVSVKVVGGENGSEAVRGWVELKDGPAAVADVHNAKPDVDCHACVCVGGCGVVWCGVVWCGVFGVCVCVLCVCFVCWFGLV</sequence>
<keyword evidence="1" id="KW-0472">Membrane</keyword>
<dbReference type="AlphaFoldDB" id="A0A5B7K7S6"/>
<evidence type="ECO:0000256" key="1">
    <source>
        <dbReference type="SAM" id="Phobius"/>
    </source>
</evidence>
<gene>
    <name evidence="2" type="ORF">E2C01_100773</name>
</gene>
<reference evidence="2 3" key="1">
    <citation type="submission" date="2019-05" db="EMBL/GenBank/DDBJ databases">
        <title>Another draft genome of Portunus trituberculatus and its Hox gene families provides insights of decapod evolution.</title>
        <authorList>
            <person name="Jeong J.-H."/>
            <person name="Song I."/>
            <person name="Kim S."/>
            <person name="Choi T."/>
            <person name="Kim D."/>
            <person name="Ryu S."/>
            <person name="Kim W."/>
        </authorList>
    </citation>
    <scope>NUCLEOTIDE SEQUENCE [LARGE SCALE GENOMIC DNA]</scope>
    <source>
        <tissue evidence="2">Muscle</tissue>
    </source>
</reference>
<keyword evidence="3" id="KW-1185">Reference proteome</keyword>
<protein>
    <submittedName>
        <fullName evidence="2">Uncharacterized protein</fullName>
    </submittedName>
</protein>
<name>A0A5B7K7S6_PORTR</name>
<comment type="caution">
    <text evidence="2">The sequence shown here is derived from an EMBL/GenBank/DDBJ whole genome shotgun (WGS) entry which is preliminary data.</text>
</comment>
<keyword evidence="1" id="KW-1133">Transmembrane helix</keyword>
<dbReference type="Proteomes" id="UP000324222">
    <property type="component" value="Unassembled WGS sequence"/>
</dbReference>
<accession>A0A5B7K7S6</accession>
<organism evidence="2 3">
    <name type="scientific">Portunus trituberculatus</name>
    <name type="common">Swimming crab</name>
    <name type="synonym">Neptunus trituberculatus</name>
    <dbReference type="NCBI Taxonomy" id="210409"/>
    <lineage>
        <taxon>Eukaryota</taxon>
        <taxon>Metazoa</taxon>
        <taxon>Ecdysozoa</taxon>
        <taxon>Arthropoda</taxon>
        <taxon>Crustacea</taxon>
        <taxon>Multicrustacea</taxon>
        <taxon>Malacostraca</taxon>
        <taxon>Eumalacostraca</taxon>
        <taxon>Eucarida</taxon>
        <taxon>Decapoda</taxon>
        <taxon>Pleocyemata</taxon>
        <taxon>Brachyura</taxon>
        <taxon>Eubrachyura</taxon>
        <taxon>Portunoidea</taxon>
        <taxon>Portunidae</taxon>
        <taxon>Portuninae</taxon>
        <taxon>Portunus</taxon>
    </lineage>
</organism>
<evidence type="ECO:0000313" key="3">
    <source>
        <dbReference type="Proteomes" id="UP000324222"/>
    </source>
</evidence>
<dbReference type="EMBL" id="VSRR010144188">
    <property type="protein sequence ID" value="MPD05051.1"/>
    <property type="molecule type" value="Genomic_DNA"/>
</dbReference>
<feature type="transmembrane region" description="Helical" evidence="1">
    <location>
        <begin position="69"/>
        <end position="98"/>
    </location>
</feature>